<dbReference type="Gene3D" id="3.90.1750.10">
    <property type="entry name" value="Hect, E3 ligase catalytic domains"/>
    <property type="match status" value="1"/>
</dbReference>
<dbReference type="STRING" id="5722.A2F7U9"/>
<evidence type="ECO:0000256" key="4">
    <source>
        <dbReference type="SAM" id="Coils"/>
    </source>
</evidence>
<feature type="domain" description="HECT" evidence="5">
    <location>
        <begin position="2241"/>
        <end position="2579"/>
    </location>
</feature>
<dbReference type="InterPro" id="IPR045322">
    <property type="entry name" value="HECTD1/TRIP12-like"/>
</dbReference>
<dbReference type="SUPFAM" id="SSF56204">
    <property type="entry name" value="Hect, E3 ligase catalytic domain"/>
    <property type="match status" value="1"/>
</dbReference>
<keyword evidence="1" id="KW-0808">Transferase</keyword>
<feature type="active site" description="Glycyl thioester intermediate" evidence="3">
    <location>
        <position position="2547"/>
    </location>
</feature>
<gene>
    <name evidence="6" type="ORF">TVAG_008770</name>
</gene>
<evidence type="ECO:0000256" key="2">
    <source>
        <dbReference type="ARBA" id="ARBA00022786"/>
    </source>
</evidence>
<evidence type="ECO:0000259" key="5">
    <source>
        <dbReference type="PROSITE" id="PS50237"/>
    </source>
</evidence>
<feature type="coiled-coil region" evidence="4">
    <location>
        <begin position="886"/>
        <end position="913"/>
    </location>
</feature>
<dbReference type="SMART" id="SM00119">
    <property type="entry name" value="HECTc"/>
    <property type="match status" value="1"/>
</dbReference>
<dbReference type="EMBL" id="DS113653">
    <property type="protein sequence ID" value="EAX99028.1"/>
    <property type="molecule type" value="Genomic_DNA"/>
</dbReference>
<keyword evidence="7" id="KW-1185">Reference proteome</keyword>
<organism evidence="6 7">
    <name type="scientific">Trichomonas vaginalis (strain ATCC PRA-98 / G3)</name>
    <dbReference type="NCBI Taxonomy" id="412133"/>
    <lineage>
        <taxon>Eukaryota</taxon>
        <taxon>Metamonada</taxon>
        <taxon>Parabasalia</taxon>
        <taxon>Trichomonadida</taxon>
        <taxon>Trichomonadidae</taxon>
        <taxon>Trichomonas</taxon>
    </lineage>
</organism>
<reference evidence="6" key="2">
    <citation type="journal article" date="2007" name="Science">
        <title>Draft genome sequence of the sexually transmitted pathogen Trichomonas vaginalis.</title>
        <authorList>
            <person name="Carlton J.M."/>
            <person name="Hirt R.P."/>
            <person name="Silva J.C."/>
            <person name="Delcher A.L."/>
            <person name="Schatz M."/>
            <person name="Zhao Q."/>
            <person name="Wortman J.R."/>
            <person name="Bidwell S.L."/>
            <person name="Alsmark U.C.M."/>
            <person name="Besteiro S."/>
            <person name="Sicheritz-Ponten T."/>
            <person name="Noel C.J."/>
            <person name="Dacks J.B."/>
            <person name="Foster P.G."/>
            <person name="Simillion C."/>
            <person name="Van de Peer Y."/>
            <person name="Miranda-Saavedra D."/>
            <person name="Barton G.J."/>
            <person name="Westrop G.D."/>
            <person name="Mueller S."/>
            <person name="Dessi D."/>
            <person name="Fiori P.L."/>
            <person name="Ren Q."/>
            <person name="Paulsen I."/>
            <person name="Zhang H."/>
            <person name="Bastida-Corcuera F.D."/>
            <person name="Simoes-Barbosa A."/>
            <person name="Brown M.T."/>
            <person name="Hayes R.D."/>
            <person name="Mukherjee M."/>
            <person name="Okumura C.Y."/>
            <person name="Schneider R."/>
            <person name="Smith A.J."/>
            <person name="Vanacova S."/>
            <person name="Villalvazo M."/>
            <person name="Haas B.J."/>
            <person name="Pertea M."/>
            <person name="Feldblyum T.V."/>
            <person name="Utterback T.R."/>
            <person name="Shu C.L."/>
            <person name="Osoegawa K."/>
            <person name="de Jong P.J."/>
            <person name="Hrdy I."/>
            <person name="Horvathova L."/>
            <person name="Zubacova Z."/>
            <person name="Dolezal P."/>
            <person name="Malik S.B."/>
            <person name="Logsdon J.M. Jr."/>
            <person name="Henze K."/>
            <person name="Gupta A."/>
            <person name="Wang C.C."/>
            <person name="Dunne R.L."/>
            <person name="Upcroft J.A."/>
            <person name="Upcroft P."/>
            <person name="White O."/>
            <person name="Salzberg S.L."/>
            <person name="Tang P."/>
            <person name="Chiu C.-H."/>
            <person name="Lee Y.-S."/>
            <person name="Embley T.M."/>
            <person name="Coombs G.H."/>
            <person name="Mottram J.C."/>
            <person name="Tachezy J."/>
            <person name="Fraser-Liggett C.M."/>
            <person name="Johnson P.J."/>
        </authorList>
    </citation>
    <scope>NUCLEOTIDE SEQUENCE [LARGE SCALE GENOMIC DNA]</scope>
    <source>
        <strain evidence="6">G3</strain>
    </source>
</reference>
<dbReference type="eggNOG" id="KOG1426">
    <property type="taxonomic scope" value="Eukaryota"/>
</dbReference>
<dbReference type="Pfam" id="PF00632">
    <property type="entry name" value="HECT"/>
    <property type="match status" value="1"/>
</dbReference>
<evidence type="ECO:0000313" key="6">
    <source>
        <dbReference type="EMBL" id="EAX99028.1"/>
    </source>
</evidence>
<dbReference type="InterPro" id="IPR035983">
    <property type="entry name" value="Hect_E3_ubiquitin_ligase"/>
</dbReference>
<evidence type="ECO:0000256" key="1">
    <source>
        <dbReference type="ARBA" id="ARBA00022679"/>
    </source>
</evidence>
<proteinExistence type="predicted"/>
<dbReference type="GO" id="GO:0061630">
    <property type="term" value="F:ubiquitin protein ligase activity"/>
    <property type="evidence" value="ECO:0000318"/>
    <property type="project" value="GO_Central"/>
</dbReference>
<evidence type="ECO:0000256" key="3">
    <source>
        <dbReference type="PROSITE-ProRule" id="PRU00104"/>
    </source>
</evidence>
<dbReference type="Proteomes" id="UP000001542">
    <property type="component" value="Unassembled WGS sequence"/>
</dbReference>
<sequence length="2579" mass="296246">MGAGTSSSSANIGPLSRDPVFANMRDYNPSAHFFARELVVLSYNPPPVSKFKPSVATCHHPQDIVGMTINCFDQIVNLRTVIEAIISNSEPRDETFIEQLKTYFDEYIRIFAARETNIAFTSHYRLLNMPAFTFVPTRKLYFKLNFDKLIEGFEVALNVIQKKDTKSKLLEDITEYLDDTIPPTAIPPPMVEFCYRGSPYEVIECTRIWKHTICSNGTFLFVLTASDLYIFPITEGGCILTAPIRRKIDKQFKENVCIYVDRAKLYVIDGEYKYTFRINDLITKPLEEGLNFAQASPQTCKDKFVVSDGASHVSVNDMWEYKAKYGSATISKTLKRSKAHLDPSLQSLFPIEASYQVPIVTNGHYLAFLYQRPNNSIFRIFSLVSGEFLIDVGFQYPEPILAATIDAVNRCYYIVVPINNNRVAVRKLLFLGSEDPTLLDLAKYDAMLLFQKKLKKFIKAITPLMSAFIGSQIIPRLFIPRQSQMFEKLVDLITSYLTLPSNVMSSAKDSIVSIVQSLISILQANLILIQQSNAKIPVLIQKLFDLLTLLPTNLAVILFFSNTEFFFKYNQPYSINILVKLIKERIQYDNLNRYAMRYLETSSVLAKIPFSTPNSFSELIPQTFTNINNVPESILNLLILHQRVLLTWATKRLKEDPFAEITFGARPDRAEPSELDNFGDYFNILVTKFDTSISNSQTPVDFQDSLIFMLFDNFIRLISPLVEYHAIARITTALLSVLLQKLSDFINTKVPNINLYPKIANFVLTLLFTFGRYSATLFKGGGQSEFESKCMWLMRANIDIIDNQEAFNSLDNPNTNNFADQRIYNFLNNSECSQIQTIYTKYKAPTHRNLRPELKDLDRVTLLAICKHMGILEDLFNLKTTLSAELKKAVDQMTKVRNTYRNLLQNEKQHQAEEIKIRALMLLRMESEFLENDNKEQLISEYLSNDFSPFLIKNIIKQQRSRIQTTLVGFSLIDRTYTMQLHPLLNDIIAYTLSSIESFEGLSVIIKITKMTPQQLDQINKFYARVIDMIQTTKNNRFTLLAMRFFRDIDALQSVQLNLLHNILDLLSKDPNNCQLFALALSLIRKCDKLEPTLMNPNSSMGEMILLAESFRTLSYNEDAFDMVANRMFQSRDPLTVRVCGRVLSQLFDSPTSSRYDAFFKQAIFLIGSAFSQFAGLDIACEFVHVLREVLNRDILAKENLIKILTSITPDHKEVEIAGCLAVLTNFFEPMRPFCNVRFHQDLTTSTEVIALPTRKENKYIIYQKPFSLTDPAKKVVVEKPAFIYAVPLIQVNQKKFTYYDFILSFFNDMLINKRYDNITQSLYVQTIAHFLKEPDFMSHFTQEMVDVFSKDPVPFGNIIHIIETAYSFLRKPSLPQDNGFNTLVYKEAPTVTFLSPQIKEGVKFSVTVQTTSDRMRGYLGIVSDTVEGYSTRYSFAELPSGKMYPSLDEPEKLKPSQSYTMEVDTDAKVFSIGKNTYEFPYGQKFRVLFACHKSMQHTINVTNDPFDPRAFPPLAPHSVLSYANKNKLFKDVYWLEGIKQLPEDYNKIPSYNIDVNPVSYKERLRRNFITPINTILIHPQFATQASSQICIDAFRGLMYELTCQWMTIGLIRIAAQKPEMINNEIAIVKLFSILSVLLEQFFPNEYRDGRFMFSLNEPIWDPKATTNLLYLSLDIDCKAAMQSLAKRSDVPKAVGKCLKTMSNDPLLHLIAYPNRWHKYSPPGEVKNPVPTNGSSIVTINSFVGFVPNFFSVAGKAMLESPALIAIPLQLKLNVENTRSYALSVLSILPMDNSWIFETPFEMLILLKSYIYMVTTNEAKLLAKSVIIDSLVSNSPFILKYIPQFLELLQVTIPSTPIDQDKNYIHKLLLLGSQIPKMPPYQIDRYSLVYNQEYRVLSSQIARDLASHFPEFFNSEIPRTSESQLMIPQVPLDPGAITFDYLQHIMSIRLFVRRYNSLIGFPFWEILPLWFRASEYYKGKPDYIKPELRHLSYWLLRLVNPSKVRVTLRLNPLKNLGSEAMISRSKTENFEEAEYIFPEDFKRDIVLNDEITYLALISVPMGWSEFRPQLFFKDDESQSLKGQRVMVDLDQIHARFIEDMKDFAIRWDDDDTDALLNILPRSALQMPTFSTVRSIAEQSTLASRYSPSVVALRALLIHQFNYLKLNHFRDVPESIWSSMNMFVSCEDASDQFINCIAKGNENDHCVIKVDRHSAHRVILDGKGDRRQSIMHQVAMWFKTVRMEMLRSATKPWKVKFVDEEAIDASGPMRELMTECATSIFEKTSCLCFPVPNARHHRGQFKDLFVPYDETNGEYSDIYRGIGIYIGMVVRTGFVQDMPFVPFVWKFIAGGELSSNDILMVDKMLSDQFAQLRQAEADKDFQRCAVPWKIEQWNGQQAMLPGHSADSTVGPGEVENFIIECINFRINSIKPTLQLIRQGFIDNTKIDSHPLLTGARLSHMAQGSNVITTQQLRSITQVNDYKGLEDKNIRWFFNAVDRFNPDQRKLLLKFITTLTRLPNSSINSSFVLKIDKLERENPDQSLPTASTCFNRLHLPPYSSEEITYQKLLIAIQYCQTMENR</sequence>
<dbReference type="KEGG" id="tva:4756831"/>
<evidence type="ECO:0000313" key="7">
    <source>
        <dbReference type="Proteomes" id="UP000001542"/>
    </source>
</evidence>
<dbReference type="PANTHER" id="PTHR45670:SF1">
    <property type="entry name" value="E3 UBIQUITIN-PROTEIN LIGASE HECTD1"/>
    <property type="match status" value="1"/>
</dbReference>
<dbReference type="PROSITE" id="PS50237">
    <property type="entry name" value="HECT"/>
    <property type="match status" value="1"/>
</dbReference>
<dbReference type="GO" id="GO:0043161">
    <property type="term" value="P:proteasome-mediated ubiquitin-dependent protein catabolic process"/>
    <property type="evidence" value="ECO:0000318"/>
    <property type="project" value="GO_Central"/>
</dbReference>
<dbReference type="SMR" id="A2F7U9"/>
<dbReference type="VEuPathDB" id="TrichDB:TVAG_008770"/>
<dbReference type="InterPro" id="IPR000569">
    <property type="entry name" value="HECT_dom"/>
</dbReference>
<accession>A2F7U9</accession>
<keyword evidence="4" id="KW-0175">Coiled coil</keyword>
<dbReference type="GO" id="GO:0000209">
    <property type="term" value="P:protein polyubiquitination"/>
    <property type="evidence" value="ECO:0000318"/>
    <property type="project" value="GO_Central"/>
</dbReference>
<dbReference type="Gene3D" id="3.30.2160.10">
    <property type="entry name" value="Hect, E3 ligase catalytic domain"/>
    <property type="match status" value="1"/>
</dbReference>
<dbReference type="Gene3D" id="3.30.2410.10">
    <property type="entry name" value="Hect, E3 ligase catalytic domain"/>
    <property type="match status" value="1"/>
</dbReference>
<dbReference type="VEuPathDB" id="TrichDB:TVAGG3_0018110"/>
<dbReference type="OrthoDB" id="8068875at2759"/>
<reference evidence="6" key="1">
    <citation type="submission" date="2006-10" db="EMBL/GenBank/DDBJ databases">
        <authorList>
            <person name="Amadeo P."/>
            <person name="Zhao Q."/>
            <person name="Wortman J."/>
            <person name="Fraser-Liggett C."/>
            <person name="Carlton J."/>
        </authorList>
    </citation>
    <scope>NUCLEOTIDE SEQUENCE</scope>
    <source>
        <strain evidence="6">G3</strain>
    </source>
</reference>
<protein>
    <recommendedName>
        <fullName evidence="5">HECT domain-containing protein</fullName>
    </recommendedName>
</protein>
<name>A2F7U9_TRIV3</name>
<dbReference type="InParanoid" id="A2F7U9"/>
<dbReference type="PANTHER" id="PTHR45670">
    <property type="entry name" value="E3 UBIQUITIN-PROTEIN LIGASE TRIP12"/>
    <property type="match status" value="1"/>
</dbReference>
<dbReference type="RefSeq" id="XP_001311958.1">
    <property type="nucleotide sequence ID" value="XM_001311957.1"/>
</dbReference>
<keyword evidence="2 3" id="KW-0833">Ubl conjugation pathway</keyword>